<sequence>MTICGRKARKHTSKPCIEPVHQPPSDPNYDETQDNVQTVELQEDPLANVRLLTPTLPGGCNDENAAKEAATRHTTNQFFPKLQIQNRRIVNKTSKEELKRMVDQMPPHPPQRYRTELREPALEKRNEKWKNSHVHWNDIGLVFIVRSHDACRSKDDAGGDTVDSLDSPSKEEQESTKVNSEMPMSDKNDERKKQMTPNRSKKKTPAAQSSKKSSKDRKPASNQKEKHSNDVEKPLGLTPKTPHYSGTTPTITTGPESLS</sequence>
<proteinExistence type="predicted"/>
<reference evidence="3" key="1">
    <citation type="submission" date="2016-11" db="UniProtKB">
        <authorList>
            <consortium name="WormBaseParasite"/>
        </authorList>
    </citation>
    <scope>IDENTIFICATION</scope>
</reference>
<dbReference type="STRING" id="1561998.A0A1I7T8F9"/>
<keyword evidence="2" id="KW-1185">Reference proteome</keyword>
<feature type="region of interest" description="Disordered" evidence="1">
    <location>
        <begin position="1"/>
        <end position="35"/>
    </location>
</feature>
<feature type="compositionally biased region" description="Basic and acidic residues" evidence="1">
    <location>
        <begin position="216"/>
        <end position="233"/>
    </location>
</feature>
<feature type="compositionally biased region" description="Basic residues" evidence="1">
    <location>
        <begin position="1"/>
        <end position="13"/>
    </location>
</feature>
<evidence type="ECO:0000256" key="1">
    <source>
        <dbReference type="SAM" id="MobiDB-lite"/>
    </source>
</evidence>
<evidence type="ECO:0000313" key="2">
    <source>
        <dbReference type="Proteomes" id="UP000095282"/>
    </source>
</evidence>
<name>A0A1I7T8F9_9PELO</name>
<dbReference type="AlphaFoldDB" id="A0A1I7T8F9"/>
<evidence type="ECO:0000313" key="3">
    <source>
        <dbReference type="WBParaSite" id="Csp11.Scaffold544.g3438.t1"/>
    </source>
</evidence>
<protein>
    <submittedName>
        <fullName evidence="3">DUF4604 domain-containing protein</fullName>
    </submittedName>
</protein>
<accession>A0A1I7T8F9</accession>
<dbReference type="eggNOG" id="ENOG502TFQ4">
    <property type="taxonomic scope" value="Eukaryota"/>
</dbReference>
<feature type="compositionally biased region" description="Basic and acidic residues" evidence="1">
    <location>
        <begin position="184"/>
        <end position="193"/>
    </location>
</feature>
<organism evidence="2 3">
    <name type="scientific">Caenorhabditis tropicalis</name>
    <dbReference type="NCBI Taxonomy" id="1561998"/>
    <lineage>
        <taxon>Eukaryota</taxon>
        <taxon>Metazoa</taxon>
        <taxon>Ecdysozoa</taxon>
        <taxon>Nematoda</taxon>
        <taxon>Chromadorea</taxon>
        <taxon>Rhabditida</taxon>
        <taxon>Rhabditina</taxon>
        <taxon>Rhabditomorpha</taxon>
        <taxon>Rhabditoidea</taxon>
        <taxon>Rhabditidae</taxon>
        <taxon>Peloderinae</taxon>
        <taxon>Caenorhabditis</taxon>
    </lineage>
</organism>
<feature type="region of interest" description="Disordered" evidence="1">
    <location>
        <begin position="152"/>
        <end position="259"/>
    </location>
</feature>
<dbReference type="Proteomes" id="UP000095282">
    <property type="component" value="Unplaced"/>
</dbReference>
<dbReference type="WBParaSite" id="Csp11.Scaffold544.g3438.t1">
    <property type="protein sequence ID" value="Csp11.Scaffold544.g3438.t1"/>
    <property type="gene ID" value="Csp11.Scaffold544.g3438"/>
</dbReference>
<feature type="compositionally biased region" description="Polar residues" evidence="1">
    <location>
        <begin position="244"/>
        <end position="259"/>
    </location>
</feature>